<name>A0ABP9TLF2_9MICC</name>
<dbReference type="Proteomes" id="UP001501257">
    <property type="component" value="Unassembled WGS sequence"/>
</dbReference>
<dbReference type="EMBL" id="BAABLK010000025">
    <property type="protein sequence ID" value="GAA5227010.1"/>
    <property type="molecule type" value="Genomic_DNA"/>
</dbReference>
<sequence>MNQTVCPVTGFALVEGLMTGFRVAKKEYGPVSPLPRDAAATPRTRAAWGRFDVPGKTIYAAADTATAIIESLAWTAQDYRQSHAMQKTAYQLGLSLDDLLERIAKELDENGAMKQGAIPAGWRLDRQVFKLQISPHWLVNLSSADTIAVINERYLETLTAQNLTTERITLSDLTGGTRGLTQFIAEKIADTKLYDGSVPDGLLYPSKLGSAGTGQGHCYALWPSGTIKISEVDSTPITIDTSGIKQAEKLHGIRIH</sequence>
<gene>
    <name evidence="1" type="ORF">GCM10025778_15430</name>
</gene>
<keyword evidence="2" id="KW-1185">Reference proteome</keyword>
<reference evidence="2" key="1">
    <citation type="journal article" date="2019" name="Int. J. Syst. Evol. Microbiol.">
        <title>The Global Catalogue of Microorganisms (GCM) 10K type strain sequencing project: providing services to taxonomists for standard genome sequencing and annotation.</title>
        <authorList>
            <consortium name="The Broad Institute Genomics Platform"/>
            <consortium name="The Broad Institute Genome Sequencing Center for Infectious Disease"/>
            <person name="Wu L."/>
            <person name="Ma J."/>
        </authorList>
    </citation>
    <scope>NUCLEOTIDE SEQUENCE [LARGE SCALE GENOMIC DNA]</scope>
    <source>
        <strain evidence="2">JCM 18952</strain>
    </source>
</reference>
<proteinExistence type="predicted"/>
<dbReference type="RefSeq" id="WP_345467455.1">
    <property type="nucleotide sequence ID" value="NZ_BAABLK010000025.1"/>
</dbReference>
<evidence type="ECO:0000313" key="2">
    <source>
        <dbReference type="Proteomes" id="UP001501257"/>
    </source>
</evidence>
<comment type="caution">
    <text evidence="1">The sequence shown here is derived from an EMBL/GenBank/DDBJ whole genome shotgun (WGS) entry which is preliminary data.</text>
</comment>
<evidence type="ECO:0008006" key="3">
    <source>
        <dbReference type="Google" id="ProtNLM"/>
    </source>
</evidence>
<organism evidence="1 2">
    <name type="scientific">Paeniglutamicibacter antarcticus</name>
    <dbReference type="NCBI Taxonomy" id="494023"/>
    <lineage>
        <taxon>Bacteria</taxon>
        <taxon>Bacillati</taxon>
        <taxon>Actinomycetota</taxon>
        <taxon>Actinomycetes</taxon>
        <taxon>Micrococcales</taxon>
        <taxon>Micrococcaceae</taxon>
        <taxon>Paeniglutamicibacter</taxon>
    </lineage>
</organism>
<evidence type="ECO:0000313" key="1">
    <source>
        <dbReference type="EMBL" id="GAA5227010.1"/>
    </source>
</evidence>
<accession>A0ABP9TLF2</accession>
<protein>
    <recommendedName>
        <fullName evidence="3">RES domain-containing protein</fullName>
    </recommendedName>
</protein>